<protein>
    <submittedName>
        <fullName evidence="1">Uncharacterized protein</fullName>
    </submittedName>
</protein>
<sequence>MVPRSSPPCAPRLLTPPSASKTASMPTALASSMITLFGRPIRTMRSEPRDWREWRRSAMDSMRKEKYGWVKQKRWVQIEFPHTQKNNSISIKKENSNPTSKSSTLINTVEIFHQL</sequence>
<evidence type="ECO:0000313" key="1">
    <source>
        <dbReference type="EMBL" id="KAJ8634026.1"/>
    </source>
</evidence>
<keyword evidence="2" id="KW-1185">Reference proteome</keyword>
<comment type="caution">
    <text evidence="1">The sequence shown here is derived from an EMBL/GenBank/DDBJ whole genome shotgun (WGS) entry which is preliminary data.</text>
</comment>
<accession>A0ACC2LLY2</accession>
<dbReference type="EMBL" id="CM056816">
    <property type="protein sequence ID" value="KAJ8634026.1"/>
    <property type="molecule type" value="Genomic_DNA"/>
</dbReference>
<organism evidence="1 2">
    <name type="scientific">Persea americana</name>
    <name type="common">Avocado</name>
    <dbReference type="NCBI Taxonomy" id="3435"/>
    <lineage>
        <taxon>Eukaryota</taxon>
        <taxon>Viridiplantae</taxon>
        <taxon>Streptophyta</taxon>
        <taxon>Embryophyta</taxon>
        <taxon>Tracheophyta</taxon>
        <taxon>Spermatophyta</taxon>
        <taxon>Magnoliopsida</taxon>
        <taxon>Magnoliidae</taxon>
        <taxon>Laurales</taxon>
        <taxon>Lauraceae</taxon>
        <taxon>Persea</taxon>
    </lineage>
</organism>
<proteinExistence type="predicted"/>
<gene>
    <name evidence="1" type="ORF">MRB53_027362</name>
</gene>
<evidence type="ECO:0000313" key="2">
    <source>
        <dbReference type="Proteomes" id="UP001234297"/>
    </source>
</evidence>
<name>A0ACC2LLY2_PERAE</name>
<dbReference type="Proteomes" id="UP001234297">
    <property type="component" value="Chromosome 8"/>
</dbReference>
<reference evidence="1 2" key="1">
    <citation type="journal article" date="2022" name="Hortic Res">
        <title>A haplotype resolved chromosomal level avocado genome allows analysis of novel avocado genes.</title>
        <authorList>
            <person name="Nath O."/>
            <person name="Fletcher S.J."/>
            <person name="Hayward A."/>
            <person name="Shaw L.M."/>
            <person name="Masouleh A.K."/>
            <person name="Furtado A."/>
            <person name="Henry R.J."/>
            <person name="Mitter N."/>
        </authorList>
    </citation>
    <scope>NUCLEOTIDE SEQUENCE [LARGE SCALE GENOMIC DNA]</scope>
    <source>
        <strain evidence="2">cv. Hass</strain>
    </source>
</reference>